<protein>
    <submittedName>
        <fullName evidence="1">Uncharacterized protein</fullName>
    </submittedName>
</protein>
<accession>A0A319DZJ0</accession>
<dbReference type="AlphaFoldDB" id="A0A319DZJ0"/>
<gene>
    <name evidence="1" type="ORF">BO78DRAFT_200115</name>
</gene>
<name>A0A319DZJ0_ASPSB</name>
<evidence type="ECO:0000313" key="2">
    <source>
        <dbReference type="Proteomes" id="UP000248423"/>
    </source>
</evidence>
<proteinExistence type="predicted"/>
<dbReference type="OrthoDB" id="2102561at2759"/>
<evidence type="ECO:0000313" key="1">
    <source>
        <dbReference type="EMBL" id="PYI03226.1"/>
    </source>
</evidence>
<dbReference type="VEuPathDB" id="FungiDB:BO78DRAFT_200115"/>
<dbReference type="EMBL" id="KZ826383">
    <property type="protein sequence ID" value="PYI03226.1"/>
    <property type="molecule type" value="Genomic_DNA"/>
</dbReference>
<reference evidence="1 2" key="1">
    <citation type="submission" date="2018-02" db="EMBL/GenBank/DDBJ databases">
        <title>The genomes of Aspergillus section Nigri reveals drivers in fungal speciation.</title>
        <authorList>
            <consortium name="DOE Joint Genome Institute"/>
            <person name="Vesth T.C."/>
            <person name="Nybo J."/>
            <person name="Theobald S."/>
            <person name="Brandl J."/>
            <person name="Frisvad J.C."/>
            <person name="Nielsen K.F."/>
            <person name="Lyhne E.K."/>
            <person name="Kogle M.E."/>
            <person name="Kuo A."/>
            <person name="Riley R."/>
            <person name="Clum A."/>
            <person name="Nolan M."/>
            <person name="Lipzen A."/>
            <person name="Salamov A."/>
            <person name="Henrissat B."/>
            <person name="Wiebenga A."/>
            <person name="De vries R.P."/>
            <person name="Grigoriev I.V."/>
            <person name="Mortensen U.H."/>
            <person name="Andersen M.R."/>
            <person name="Baker S.E."/>
        </authorList>
    </citation>
    <scope>NUCLEOTIDE SEQUENCE [LARGE SCALE GENOMIC DNA]</scope>
    <source>
        <strain evidence="1 2">CBS 121057</strain>
    </source>
</reference>
<dbReference type="Proteomes" id="UP000248423">
    <property type="component" value="Unassembled WGS sequence"/>
</dbReference>
<sequence>MDRHLLVFEIRLDKPLRDASSRIGTTRVSIATLMIGTVTTPFHANEATFTLPPTSRYAIISETTSRWASGEASPKGCPAKELAELILPDVLGQTRHGMFWRGPNSAAIKFISQWVPEWLSDRMMSMGQGLDELAASKPQ</sequence>
<dbReference type="STRING" id="1448318.A0A319DZJ0"/>
<organism evidence="1 2">
    <name type="scientific">Aspergillus sclerotiicarbonarius (strain CBS 121057 / IBT 28362)</name>
    <dbReference type="NCBI Taxonomy" id="1448318"/>
    <lineage>
        <taxon>Eukaryota</taxon>
        <taxon>Fungi</taxon>
        <taxon>Dikarya</taxon>
        <taxon>Ascomycota</taxon>
        <taxon>Pezizomycotina</taxon>
        <taxon>Eurotiomycetes</taxon>
        <taxon>Eurotiomycetidae</taxon>
        <taxon>Eurotiales</taxon>
        <taxon>Aspergillaceae</taxon>
        <taxon>Aspergillus</taxon>
        <taxon>Aspergillus subgen. Circumdati</taxon>
    </lineage>
</organism>
<keyword evidence="2" id="KW-1185">Reference proteome</keyword>